<reference evidence="1 2" key="1">
    <citation type="submission" date="2019-02" db="EMBL/GenBank/DDBJ databases">
        <title>Opniocepnalus argus genome.</title>
        <authorList>
            <person name="Zhou C."/>
            <person name="Xiao S."/>
        </authorList>
    </citation>
    <scope>NUCLEOTIDE SEQUENCE [LARGE SCALE GENOMIC DNA]</scope>
    <source>
        <strain evidence="1">OARG1902GOOAL</strain>
        <tissue evidence="1">Muscle</tissue>
    </source>
</reference>
<proteinExistence type="predicted"/>
<reference evidence="2" key="2">
    <citation type="submission" date="2019-02" db="EMBL/GenBank/DDBJ databases">
        <title>Opniocepnalus argus Var Kimnra genome.</title>
        <authorList>
            <person name="Zhou C."/>
            <person name="Xiao S."/>
        </authorList>
    </citation>
    <scope>NUCLEOTIDE SEQUENCE [LARGE SCALE GENOMIC DNA]</scope>
</reference>
<organism evidence="1 2">
    <name type="scientific">Channa argus</name>
    <name type="common">Northern snakehead</name>
    <name type="synonym">Ophicephalus argus</name>
    <dbReference type="NCBI Taxonomy" id="215402"/>
    <lineage>
        <taxon>Eukaryota</taxon>
        <taxon>Metazoa</taxon>
        <taxon>Chordata</taxon>
        <taxon>Craniata</taxon>
        <taxon>Vertebrata</taxon>
        <taxon>Euteleostomi</taxon>
        <taxon>Actinopterygii</taxon>
        <taxon>Neopterygii</taxon>
        <taxon>Teleostei</taxon>
        <taxon>Neoteleostei</taxon>
        <taxon>Acanthomorphata</taxon>
        <taxon>Anabantaria</taxon>
        <taxon>Anabantiformes</taxon>
        <taxon>Channoidei</taxon>
        <taxon>Channidae</taxon>
        <taxon>Channa</taxon>
    </lineage>
</organism>
<dbReference type="AlphaFoldDB" id="A0A6G1PSQ1"/>
<keyword evidence="2" id="KW-1185">Reference proteome</keyword>
<dbReference type="Proteomes" id="UP000503349">
    <property type="component" value="Chromosome 8"/>
</dbReference>
<protein>
    <submittedName>
        <fullName evidence="1">Uncharacterized protein</fullName>
    </submittedName>
</protein>
<dbReference type="EMBL" id="CM015719">
    <property type="protein sequence ID" value="KAF3693371.1"/>
    <property type="molecule type" value="Genomic_DNA"/>
</dbReference>
<sequence>MCAVVGEHDAAGFTGIFECVGFSDSWHREVFPTARPVPAAQRKGEQSVPGSVLTKASEATLYCTHNKILIFFRL</sequence>
<evidence type="ECO:0000313" key="1">
    <source>
        <dbReference type="EMBL" id="KAF3693371.1"/>
    </source>
</evidence>
<accession>A0A6G1PSQ1</accession>
<name>A0A6G1PSQ1_CHAAH</name>
<gene>
    <name evidence="1" type="ORF">EXN66_Car009047</name>
</gene>
<evidence type="ECO:0000313" key="2">
    <source>
        <dbReference type="Proteomes" id="UP000503349"/>
    </source>
</evidence>